<sequence length="292" mass="31258">MSFKHILIAVLVAALWGFNFVAIRLGVDEIPPLLLAMLRFSCAALPALVLPRPKVPWPLMIAIGMTLFLGQFALLFPAIQVGMPPGLASTTLQAQAFFTFIFAAVLIGERPHRRQWLGMAIAASGLFVIALTTDGIFTWAGLVLTLLAAASWALGNVLLRQAGKVDMLAMAVWLSLIPPLPLLALSLAVEGWPAISLSLASISPLGLFSVFYLAVPATVLAYSFWGFLIKSHSASVVAPFSLLVPVFGTLSAYLVLGETFPPLRLAGMLLILAGLAAIALPLPRRWRQRPVS</sequence>
<evidence type="ECO:0000256" key="5">
    <source>
        <dbReference type="SAM" id="Phobius"/>
    </source>
</evidence>
<dbReference type="PANTHER" id="PTHR32322">
    <property type="entry name" value="INNER MEMBRANE TRANSPORTER"/>
    <property type="match status" value="1"/>
</dbReference>
<dbReference type="Pfam" id="PF00892">
    <property type="entry name" value="EamA"/>
    <property type="match status" value="2"/>
</dbReference>
<dbReference type="EMBL" id="JAHWQX010000004">
    <property type="protein sequence ID" value="MBW3099006.1"/>
    <property type="molecule type" value="Genomic_DNA"/>
</dbReference>
<keyword evidence="4 5" id="KW-0472">Membrane</keyword>
<dbReference type="PANTHER" id="PTHR32322:SF9">
    <property type="entry name" value="AMINO-ACID METABOLITE EFFLUX PUMP-RELATED"/>
    <property type="match status" value="1"/>
</dbReference>
<accession>A0ABS6WSR2</accession>
<keyword evidence="8" id="KW-1185">Reference proteome</keyword>
<feature type="transmembrane region" description="Helical" evidence="5">
    <location>
        <begin position="7"/>
        <end position="27"/>
    </location>
</feature>
<feature type="transmembrane region" description="Helical" evidence="5">
    <location>
        <begin position="262"/>
        <end position="282"/>
    </location>
</feature>
<evidence type="ECO:0000256" key="3">
    <source>
        <dbReference type="ARBA" id="ARBA00022989"/>
    </source>
</evidence>
<feature type="transmembrane region" description="Helical" evidence="5">
    <location>
        <begin position="209"/>
        <end position="229"/>
    </location>
</feature>
<organism evidence="7 8">
    <name type="scientific">Pseudohoeflea coraliihabitans</name>
    <dbReference type="NCBI Taxonomy" id="2860393"/>
    <lineage>
        <taxon>Bacteria</taxon>
        <taxon>Pseudomonadati</taxon>
        <taxon>Pseudomonadota</taxon>
        <taxon>Alphaproteobacteria</taxon>
        <taxon>Hyphomicrobiales</taxon>
        <taxon>Rhizobiaceae</taxon>
        <taxon>Pseudohoeflea</taxon>
    </lineage>
</organism>
<feature type="transmembrane region" description="Helical" evidence="5">
    <location>
        <begin position="33"/>
        <end position="50"/>
    </location>
</feature>
<evidence type="ECO:0000256" key="1">
    <source>
        <dbReference type="ARBA" id="ARBA00004141"/>
    </source>
</evidence>
<feature type="domain" description="EamA" evidence="6">
    <location>
        <begin position="6"/>
        <end position="130"/>
    </location>
</feature>
<evidence type="ECO:0000259" key="6">
    <source>
        <dbReference type="Pfam" id="PF00892"/>
    </source>
</evidence>
<feature type="transmembrane region" description="Helical" evidence="5">
    <location>
        <begin position="139"/>
        <end position="159"/>
    </location>
</feature>
<comment type="subcellular location">
    <subcellularLocation>
        <location evidence="1">Membrane</location>
        <topology evidence="1">Multi-pass membrane protein</topology>
    </subcellularLocation>
</comment>
<proteinExistence type="predicted"/>
<keyword evidence="3 5" id="KW-1133">Transmembrane helix</keyword>
<protein>
    <submittedName>
        <fullName evidence="7">EamA family transporter</fullName>
    </submittedName>
</protein>
<feature type="transmembrane region" description="Helical" evidence="5">
    <location>
        <begin position="116"/>
        <end position="133"/>
    </location>
</feature>
<dbReference type="InterPro" id="IPR050638">
    <property type="entry name" value="AA-Vitamin_Transporters"/>
</dbReference>
<feature type="transmembrane region" description="Helical" evidence="5">
    <location>
        <begin position="91"/>
        <end position="109"/>
    </location>
</feature>
<reference evidence="7" key="1">
    <citation type="submission" date="2021-07" db="EMBL/GenBank/DDBJ databases">
        <title>Pseudohoeflea marina sp. nov. a polyhydroxyalcanoate-producing bacterium.</title>
        <authorList>
            <person name="Zheng W."/>
            <person name="Yu S."/>
            <person name="Huang Y."/>
        </authorList>
    </citation>
    <scope>NUCLEOTIDE SEQUENCE</scope>
    <source>
        <strain evidence="7">DP4N28-3</strain>
    </source>
</reference>
<dbReference type="InterPro" id="IPR000620">
    <property type="entry name" value="EamA_dom"/>
</dbReference>
<keyword evidence="2 5" id="KW-0812">Transmembrane</keyword>
<comment type="caution">
    <text evidence="7">The sequence shown here is derived from an EMBL/GenBank/DDBJ whole genome shotgun (WGS) entry which is preliminary data.</text>
</comment>
<feature type="transmembrane region" description="Helical" evidence="5">
    <location>
        <begin position="57"/>
        <end position="79"/>
    </location>
</feature>
<dbReference type="Proteomes" id="UP001430804">
    <property type="component" value="Unassembled WGS sequence"/>
</dbReference>
<evidence type="ECO:0000313" key="8">
    <source>
        <dbReference type="Proteomes" id="UP001430804"/>
    </source>
</evidence>
<feature type="domain" description="EamA" evidence="6">
    <location>
        <begin position="140"/>
        <end position="278"/>
    </location>
</feature>
<evidence type="ECO:0000256" key="2">
    <source>
        <dbReference type="ARBA" id="ARBA00022692"/>
    </source>
</evidence>
<feature type="transmembrane region" description="Helical" evidence="5">
    <location>
        <begin position="171"/>
        <end position="189"/>
    </location>
</feature>
<evidence type="ECO:0000256" key="4">
    <source>
        <dbReference type="ARBA" id="ARBA00023136"/>
    </source>
</evidence>
<name>A0ABS6WSR2_9HYPH</name>
<evidence type="ECO:0000313" key="7">
    <source>
        <dbReference type="EMBL" id="MBW3099006.1"/>
    </source>
</evidence>
<feature type="transmembrane region" description="Helical" evidence="5">
    <location>
        <begin position="236"/>
        <end position="256"/>
    </location>
</feature>
<gene>
    <name evidence="7" type="ORF">KY465_17140</name>
</gene>